<keyword evidence="1" id="KW-0732">Signal</keyword>
<reference evidence="3" key="1">
    <citation type="journal article" date="2020" name="MBio">
        <title>Horizontal gene transfer to a defensive symbiont with a reduced genome amongst a multipartite beetle microbiome.</title>
        <authorList>
            <person name="Waterworth S.C."/>
            <person name="Florez L.V."/>
            <person name="Rees E.R."/>
            <person name="Hertweck C."/>
            <person name="Kaltenpoth M."/>
            <person name="Kwan J.C."/>
        </authorList>
    </citation>
    <scope>NUCLEOTIDE SEQUENCE [LARGE SCALE GENOMIC DNA]</scope>
</reference>
<dbReference type="EMBL" id="WNDX01000126">
    <property type="protein sequence ID" value="KAF1041343.1"/>
    <property type="molecule type" value="Genomic_DNA"/>
</dbReference>
<feature type="signal peptide" evidence="1">
    <location>
        <begin position="1"/>
        <end position="37"/>
    </location>
</feature>
<feature type="chain" id="PRO_5030910491" description="PEP-CTERM sorting domain-containing protein" evidence="1">
    <location>
        <begin position="38"/>
        <end position="304"/>
    </location>
</feature>
<evidence type="ECO:0000313" key="2">
    <source>
        <dbReference type="EMBL" id="KAF1041343.1"/>
    </source>
</evidence>
<dbReference type="AlphaFoldDB" id="A0A7V8FUC7"/>
<dbReference type="InterPro" id="IPR036514">
    <property type="entry name" value="SGNH_hydro_sf"/>
</dbReference>
<accession>A0A7V8FUC7</accession>
<organism evidence="2 3">
    <name type="scientific">Herbaspirillum frisingense</name>
    <dbReference type="NCBI Taxonomy" id="92645"/>
    <lineage>
        <taxon>Bacteria</taxon>
        <taxon>Pseudomonadati</taxon>
        <taxon>Pseudomonadota</taxon>
        <taxon>Betaproteobacteria</taxon>
        <taxon>Burkholderiales</taxon>
        <taxon>Oxalobacteraceae</taxon>
        <taxon>Herbaspirillum</taxon>
    </lineage>
</organism>
<evidence type="ECO:0000256" key="1">
    <source>
        <dbReference type="SAM" id="SignalP"/>
    </source>
</evidence>
<dbReference type="Gene3D" id="3.40.50.1110">
    <property type="entry name" value="SGNH hydrolase"/>
    <property type="match status" value="1"/>
</dbReference>
<dbReference type="SUPFAM" id="SSF52266">
    <property type="entry name" value="SGNH hydrolase"/>
    <property type="match status" value="1"/>
</dbReference>
<evidence type="ECO:0008006" key="4">
    <source>
        <dbReference type="Google" id="ProtNLM"/>
    </source>
</evidence>
<sequence>MQKRRKLTIAATHLATHLTTLLLAICAAGAMASAALARTILFVGNSYTYGQNASVRYYKPETVTDLNSTGATGRSTGGVPAIFKAFTVQAGLDYTVSVETVGGIGLDYHYAEKRHALDKPWDVVALQGLSTLEGKQPGNPELLRSSSKNLVDMFRAQNPHGEVWMTAVWSRPDKIYPEDTPWYGTPIDKMGADISVAYNAAAQHANASGVVEIGLAWNRAIATKIAGGNPYLGMPSSQINLWSWDNFHPSDYGYYLEALMLFGKITGKDPLSLGAKEIVAEDLGFSSSQAVALQQIAHDQLFSK</sequence>
<protein>
    <recommendedName>
        <fullName evidence="4">PEP-CTERM sorting domain-containing protein</fullName>
    </recommendedName>
</protein>
<name>A0A7V8FUC7_9BURK</name>
<proteinExistence type="predicted"/>
<gene>
    <name evidence="2" type="ORF">GAK35_03363</name>
</gene>
<evidence type="ECO:0000313" key="3">
    <source>
        <dbReference type="Proteomes" id="UP000462435"/>
    </source>
</evidence>
<comment type="caution">
    <text evidence="2">The sequence shown here is derived from an EMBL/GenBank/DDBJ whole genome shotgun (WGS) entry which is preliminary data.</text>
</comment>
<dbReference type="GO" id="GO:0016788">
    <property type="term" value="F:hydrolase activity, acting on ester bonds"/>
    <property type="evidence" value="ECO:0007669"/>
    <property type="project" value="UniProtKB-ARBA"/>
</dbReference>
<dbReference type="Proteomes" id="UP000462435">
    <property type="component" value="Unassembled WGS sequence"/>
</dbReference>